<feature type="transmembrane region" description="Helical" evidence="1">
    <location>
        <begin position="303"/>
        <end position="322"/>
    </location>
</feature>
<dbReference type="Gene3D" id="1.20.1250.20">
    <property type="entry name" value="MFS general substrate transporter like domains"/>
    <property type="match status" value="2"/>
</dbReference>
<keyword evidence="1" id="KW-0472">Membrane</keyword>
<reference evidence="2 3" key="1">
    <citation type="journal article" date="2020" name="ISME J.">
        <title>Comparative genomics reveals insights into cyanobacterial evolution and habitat adaptation.</title>
        <authorList>
            <person name="Chen M.Y."/>
            <person name="Teng W.K."/>
            <person name="Zhao L."/>
            <person name="Hu C.X."/>
            <person name="Zhou Y.K."/>
            <person name="Han B.P."/>
            <person name="Song L.R."/>
            <person name="Shu W.S."/>
        </authorList>
    </citation>
    <scope>NUCLEOTIDE SEQUENCE [LARGE SCALE GENOMIC DNA]</scope>
    <source>
        <strain evidence="2 3">FACHB-1050</strain>
    </source>
</reference>
<dbReference type="PANTHER" id="PTHR23528">
    <property type="match status" value="1"/>
</dbReference>
<dbReference type="PANTHER" id="PTHR23528:SF1">
    <property type="entry name" value="MAJOR FACILITATOR SUPERFAMILY (MFS) PROFILE DOMAIN-CONTAINING PROTEIN"/>
    <property type="match status" value="1"/>
</dbReference>
<name>A0ABR8CEX5_9CYAN</name>
<proteinExistence type="predicted"/>
<accession>A0ABR8CEX5</accession>
<feature type="transmembrane region" description="Helical" evidence="1">
    <location>
        <begin position="121"/>
        <end position="140"/>
    </location>
</feature>
<feature type="transmembrane region" description="Helical" evidence="1">
    <location>
        <begin position="391"/>
        <end position="411"/>
    </location>
</feature>
<dbReference type="Proteomes" id="UP000618445">
    <property type="component" value="Unassembled WGS sequence"/>
</dbReference>
<feature type="transmembrane region" description="Helical" evidence="1">
    <location>
        <begin position="147"/>
        <end position="171"/>
    </location>
</feature>
<feature type="transmembrane region" description="Helical" evidence="1">
    <location>
        <begin position="232"/>
        <end position="253"/>
    </location>
</feature>
<organism evidence="2 3">
    <name type="scientific">Phormidium tenue FACHB-1050</name>
    <dbReference type="NCBI Taxonomy" id="2692857"/>
    <lineage>
        <taxon>Bacteria</taxon>
        <taxon>Bacillati</taxon>
        <taxon>Cyanobacteriota</taxon>
        <taxon>Cyanophyceae</taxon>
        <taxon>Oscillatoriophycideae</taxon>
        <taxon>Oscillatoriales</taxon>
        <taxon>Oscillatoriaceae</taxon>
        <taxon>Phormidium</taxon>
    </lineage>
</organism>
<feature type="transmembrane region" description="Helical" evidence="1">
    <location>
        <begin position="328"/>
        <end position="350"/>
    </location>
</feature>
<feature type="transmembrane region" description="Helical" evidence="1">
    <location>
        <begin position="357"/>
        <end position="379"/>
    </location>
</feature>
<sequence length="421" mass="44217">MAIAPPSDQASNQVRWLQVWGLASVQGAMSLTWIAYGIYLPKFIEQVFGYPTSQAQQLTALILVIESAIGVIVEPLFGGLSDRWQRWYSSRMPFIVAAAIAATAFFIGLPCVVIFGGSSEITRVLLISLAILWAIVMATFRSPVMCLLGIFAGATKLPLAGSVLTLVGGFVGSIRPLATKFIVGLGAPVTFTIASIVLLASVASLRSAMIYIPKNLNPELEKNEPLPIRECWLNLAIVMLVGAAIGLGIRLLMGGVLPRTIRADITGFTGLSFEVLMGSVFIAQGLVALLTGRISKLIDNKRFMIVSLGGIAAGLGFLSFGYGAIAAIISILLMLTCLSAVNNGMIAFALTMVPKSLSGLTVGTFFGGLSGAIAIFGYLVPKPAEDMLSTANVIVLTAISFLIAGVGIALGERITGKVTTD</sequence>
<keyword evidence="3" id="KW-1185">Reference proteome</keyword>
<feature type="transmembrane region" description="Helical" evidence="1">
    <location>
        <begin position="92"/>
        <end position="115"/>
    </location>
</feature>
<feature type="transmembrane region" description="Helical" evidence="1">
    <location>
        <begin position="19"/>
        <end position="39"/>
    </location>
</feature>
<dbReference type="SUPFAM" id="SSF103473">
    <property type="entry name" value="MFS general substrate transporter"/>
    <property type="match status" value="1"/>
</dbReference>
<evidence type="ECO:0000256" key="1">
    <source>
        <dbReference type="SAM" id="Phobius"/>
    </source>
</evidence>
<protein>
    <submittedName>
        <fullName evidence="2">MFS transporter</fullName>
    </submittedName>
</protein>
<dbReference type="EMBL" id="JACJQY010000046">
    <property type="protein sequence ID" value="MBD2319269.1"/>
    <property type="molecule type" value="Genomic_DNA"/>
</dbReference>
<comment type="caution">
    <text evidence="2">The sequence shown here is derived from an EMBL/GenBank/DDBJ whole genome shotgun (WGS) entry which is preliminary data.</text>
</comment>
<gene>
    <name evidence="2" type="ORF">H6G05_20785</name>
</gene>
<keyword evidence="1" id="KW-1133">Transmembrane helix</keyword>
<evidence type="ECO:0000313" key="3">
    <source>
        <dbReference type="Proteomes" id="UP000618445"/>
    </source>
</evidence>
<feature type="transmembrane region" description="Helical" evidence="1">
    <location>
        <begin position="265"/>
        <end position="291"/>
    </location>
</feature>
<dbReference type="InterPro" id="IPR036259">
    <property type="entry name" value="MFS_trans_sf"/>
</dbReference>
<evidence type="ECO:0000313" key="2">
    <source>
        <dbReference type="EMBL" id="MBD2319269.1"/>
    </source>
</evidence>
<dbReference type="RefSeq" id="WP_190581057.1">
    <property type="nucleotide sequence ID" value="NZ_CAWPQU010000041.1"/>
</dbReference>
<feature type="transmembrane region" description="Helical" evidence="1">
    <location>
        <begin position="191"/>
        <end position="212"/>
    </location>
</feature>
<feature type="transmembrane region" description="Helical" evidence="1">
    <location>
        <begin position="59"/>
        <end position="80"/>
    </location>
</feature>
<keyword evidence="1" id="KW-0812">Transmembrane</keyword>